<feature type="transmembrane region" description="Helical" evidence="1">
    <location>
        <begin position="113"/>
        <end position="133"/>
    </location>
</feature>
<dbReference type="EMBL" id="WIWS01000190">
    <property type="protein sequence ID" value="KAF3199288.1"/>
    <property type="molecule type" value="Genomic_DNA"/>
</dbReference>
<evidence type="ECO:0000313" key="2">
    <source>
        <dbReference type="EMBL" id="KAF3199288.1"/>
    </source>
</evidence>
<evidence type="ECO:0008006" key="4">
    <source>
        <dbReference type="Google" id="ProtNLM"/>
    </source>
</evidence>
<evidence type="ECO:0000256" key="1">
    <source>
        <dbReference type="SAM" id="Phobius"/>
    </source>
</evidence>
<organism evidence="2 3">
    <name type="scientific">Orbilia oligospora</name>
    <name type="common">Nematode-trapping fungus</name>
    <name type="synonym">Arthrobotrys oligospora</name>
    <dbReference type="NCBI Taxonomy" id="2813651"/>
    <lineage>
        <taxon>Eukaryota</taxon>
        <taxon>Fungi</taxon>
        <taxon>Dikarya</taxon>
        <taxon>Ascomycota</taxon>
        <taxon>Pezizomycotina</taxon>
        <taxon>Orbiliomycetes</taxon>
        <taxon>Orbiliales</taxon>
        <taxon>Orbiliaceae</taxon>
        <taxon>Orbilia</taxon>
    </lineage>
</organism>
<dbReference type="SUPFAM" id="SSF54001">
    <property type="entry name" value="Cysteine proteinases"/>
    <property type="match status" value="1"/>
</dbReference>
<dbReference type="InterPro" id="IPR038765">
    <property type="entry name" value="Papain-like_cys_pep_sf"/>
</dbReference>
<dbReference type="Gene3D" id="3.90.70.10">
    <property type="entry name" value="Cysteine proteinases"/>
    <property type="match status" value="1"/>
</dbReference>
<dbReference type="PROSITE" id="PS00139">
    <property type="entry name" value="THIOL_PROTEASE_CYS"/>
    <property type="match status" value="1"/>
</dbReference>
<dbReference type="InterPro" id="IPR000169">
    <property type="entry name" value="Pept_cys_AS"/>
</dbReference>
<sequence length="825" mass="91399">MEQISIDNGFWTSVNSGLQIAVAFLMLVACGSLARHLVPLAIPLDGPALQLIRSRAHAIFYVTDMALCAIIMTNRNPHLMVPEKLRPVYLAVVLFIAYIRLRYVTGPDFRFGLMWIVWTLVCCVSALSFKMMVDDIGTIGSLDWLKFPTATAATTATAVETDTATATSTVTEMTIVIATTPCAAPIDSMAGHVTRLAIVFAGGEDLYTVVGHGPLVILLQTSGALFCGKYIRKHITREDAGRYFLAFSATCNRDLLNKLVDWLPIKCKWPDTYTPWSFFGLVVESCSIVPILGTTEFIESIRTNYNNAEKSAVSEATRYADVILASTDRNRVISHLSRASNATPRPLGEVIKLTKRLQSALNKAKPDTRSPKTSTHVDWERLLDDIEPYLYGRTPMCEALRSICPVFSSDEYSSRTLVLIPDGDSTDGDPVPSARTLRDAGGIIFACLLTDSTIYQPRKLLGPIDADPGWPKAAHDMFEIASTVSYESSAVQALRRRGWSMPDSGQTKLFIQANNPMVVDEFATASRNVGTGADSLSELVGQVSLDLYIKGINESAEPTDQGNRGICWAHATASVIHLASSGVHGRKVPDFFEIRSNVLQLFGGDTSGQATRDVLAKVCPLYRLHCKEVNEVEARAAIYSRRPVVATFRLDESRWTQFKNFYRRTRTSWPTLTGDDMRVAPQGKVGGHAIVLVRCDDTSLTFMNSWGISWGNNGFFTIDKPSTLEINSVSKMRFFEVYWDTGDLTEAEKEAWKQYEKDEGDKFLGDLPNGFHDLPVQCPNCLKYAKACEYGGSWNEARCNNCQKTFQPTAVELIRSLYEHNFDLV</sequence>
<dbReference type="Proteomes" id="UP000472727">
    <property type="component" value="Unassembled WGS sequence"/>
</dbReference>
<keyword evidence="1" id="KW-0472">Membrane</keyword>
<gene>
    <name evidence="2" type="ORF">TWF106_003972</name>
</gene>
<feature type="transmembrane region" description="Helical" evidence="1">
    <location>
        <begin position="20"/>
        <end position="44"/>
    </location>
</feature>
<reference evidence="2 3" key="1">
    <citation type="submission" date="2019-06" db="EMBL/GenBank/DDBJ databases">
        <authorList>
            <person name="Palmer J.M."/>
        </authorList>
    </citation>
    <scope>NUCLEOTIDE SEQUENCE [LARGE SCALE GENOMIC DNA]</scope>
    <source>
        <strain evidence="2 3">TWF106</strain>
    </source>
</reference>
<evidence type="ECO:0000313" key="3">
    <source>
        <dbReference type="Proteomes" id="UP000472727"/>
    </source>
</evidence>
<comment type="caution">
    <text evidence="2">The sequence shown here is derived from an EMBL/GenBank/DDBJ whole genome shotgun (WGS) entry which is preliminary data.</text>
</comment>
<protein>
    <recommendedName>
        <fullName evidence="4">Peptidase C1A papain C-terminal domain-containing protein</fullName>
    </recommendedName>
</protein>
<keyword evidence="1" id="KW-1133">Transmembrane helix</keyword>
<dbReference type="InterPro" id="IPR036465">
    <property type="entry name" value="vWFA_dom_sf"/>
</dbReference>
<dbReference type="SUPFAM" id="SSF53300">
    <property type="entry name" value="vWA-like"/>
    <property type="match status" value="1"/>
</dbReference>
<dbReference type="AlphaFoldDB" id="A0A7C8U4Q0"/>
<name>A0A7C8U4Q0_ORBOL</name>
<accession>A0A7C8U4Q0</accession>
<feature type="transmembrane region" description="Helical" evidence="1">
    <location>
        <begin position="85"/>
        <end position="101"/>
    </location>
</feature>
<keyword evidence="1" id="KW-0812">Transmembrane</keyword>
<proteinExistence type="predicted"/>
<dbReference type="Gene3D" id="3.40.50.410">
    <property type="entry name" value="von Willebrand factor, type A domain"/>
    <property type="match status" value="1"/>
</dbReference>